<dbReference type="SMR" id="G4Z677"/>
<dbReference type="GeneID" id="20656954"/>
<feature type="compositionally biased region" description="Basic and acidic residues" evidence="3">
    <location>
        <begin position="82"/>
        <end position="104"/>
    </location>
</feature>
<dbReference type="KEGG" id="psoj:PHYSODRAFT_493467"/>
<feature type="compositionally biased region" description="Acidic residues" evidence="3">
    <location>
        <begin position="242"/>
        <end position="258"/>
    </location>
</feature>
<dbReference type="AlphaFoldDB" id="G4Z677"/>
<feature type="compositionally biased region" description="Basic and acidic residues" evidence="3">
    <location>
        <begin position="128"/>
        <end position="149"/>
    </location>
</feature>
<feature type="compositionally biased region" description="Basic residues" evidence="3">
    <location>
        <begin position="150"/>
        <end position="170"/>
    </location>
</feature>
<proteinExistence type="predicted"/>
<dbReference type="InParanoid" id="G4Z677"/>
<feature type="domain" description="Chromo" evidence="4">
    <location>
        <begin position="316"/>
        <end position="377"/>
    </location>
</feature>
<dbReference type="OMA" id="NDMFDTE"/>
<evidence type="ECO:0000259" key="4">
    <source>
        <dbReference type="PROSITE" id="PS50013"/>
    </source>
</evidence>
<evidence type="ECO:0000313" key="6">
    <source>
        <dbReference type="Proteomes" id="UP000002640"/>
    </source>
</evidence>
<organism evidence="5 6">
    <name type="scientific">Phytophthora sojae (strain P6497)</name>
    <name type="common">Soybean stem and root rot agent</name>
    <name type="synonym">Phytophthora megasperma f. sp. glycines</name>
    <dbReference type="NCBI Taxonomy" id="1094619"/>
    <lineage>
        <taxon>Eukaryota</taxon>
        <taxon>Sar</taxon>
        <taxon>Stramenopiles</taxon>
        <taxon>Oomycota</taxon>
        <taxon>Peronosporomycetes</taxon>
        <taxon>Peronosporales</taxon>
        <taxon>Peronosporaceae</taxon>
        <taxon>Phytophthora</taxon>
    </lineage>
</organism>
<reference evidence="5 6" key="1">
    <citation type="journal article" date="2006" name="Science">
        <title>Phytophthora genome sequences uncover evolutionary origins and mechanisms of pathogenesis.</title>
        <authorList>
            <person name="Tyler B.M."/>
            <person name="Tripathy S."/>
            <person name="Zhang X."/>
            <person name="Dehal P."/>
            <person name="Jiang R.H."/>
            <person name="Aerts A."/>
            <person name="Arredondo F.D."/>
            <person name="Baxter L."/>
            <person name="Bensasson D."/>
            <person name="Beynon J.L."/>
            <person name="Chapman J."/>
            <person name="Damasceno C.M."/>
            <person name="Dorrance A.E."/>
            <person name="Dou D."/>
            <person name="Dickerman A.W."/>
            <person name="Dubchak I.L."/>
            <person name="Garbelotto M."/>
            <person name="Gijzen M."/>
            <person name="Gordon S.G."/>
            <person name="Govers F."/>
            <person name="Grunwald N.J."/>
            <person name="Huang W."/>
            <person name="Ivors K.L."/>
            <person name="Jones R.W."/>
            <person name="Kamoun S."/>
            <person name="Krampis K."/>
            <person name="Lamour K.H."/>
            <person name="Lee M.K."/>
            <person name="McDonald W.H."/>
            <person name="Medina M."/>
            <person name="Meijer H.J."/>
            <person name="Nordberg E.K."/>
            <person name="Maclean D.J."/>
            <person name="Ospina-Giraldo M.D."/>
            <person name="Morris P.F."/>
            <person name="Phuntumart V."/>
            <person name="Putnam N.H."/>
            <person name="Rash S."/>
            <person name="Rose J.K."/>
            <person name="Sakihama Y."/>
            <person name="Salamov A.A."/>
            <person name="Savidor A."/>
            <person name="Scheuring C.F."/>
            <person name="Smith B.M."/>
            <person name="Sobral B.W."/>
            <person name="Terry A."/>
            <person name="Torto-Alalibo T.A."/>
            <person name="Win J."/>
            <person name="Xu Z."/>
            <person name="Zhang H."/>
            <person name="Grigoriev I.V."/>
            <person name="Rokhsar D.S."/>
            <person name="Boore J.L."/>
        </authorList>
    </citation>
    <scope>NUCLEOTIDE SEQUENCE [LARGE SCALE GENOMIC DNA]</scope>
    <source>
        <strain evidence="5 6">P6497</strain>
    </source>
</reference>
<keyword evidence="6" id="KW-1185">Reference proteome</keyword>
<dbReference type="SUPFAM" id="SSF54160">
    <property type="entry name" value="Chromo domain-like"/>
    <property type="match status" value="2"/>
</dbReference>
<evidence type="ECO:0000313" key="5">
    <source>
        <dbReference type="EMBL" id="EGZ21692.1"/>
    </source>
</evidence>
<sequence length="377" mass="43157">MSLDESSVLMDRALVTMCQELPESLGLYNTAKDQLSLAAIRAVPLLEGVGPDSRKLALIRDWMRAYEPAEDQPLSAEISMDSLRETDRRERKERERQLQEEKHAQLTSESAAESDDRRRRKRQRKKDRAAAKERERASKDKAKGKDKAKAKAKPKKAAAKQKKAKSKQSGKTRASSAGGGRKRHVQLDSDDDVLSLEESSSTSEESSSDSSDSSDSDSDSRSKKRKKASSGNLPPKEIVLSSDEDDEPNEMFDTDDPDVYEVEKILRKKAGASYGDPDLYEVKWEGYEETTWEPATNISKDLIDEFEGQPVREDVYTVEEIVDRRSKRDPTTRLKTYQYKVKWVGYDDLTWEPAENLPHNLRRKFDQKYENRKRRRS</sequence>
<dbReference type="CDD" id="cd00024">
    <property type="entry name" value="CD_CSD"/>
    <property type="match status" value="2"/>
</dbReference>
<dbReference type="Pfam" id="PF00385">
    <property type="entry name" value="Chromo"/>
    <property type="match status" value="2"/>
</dbReference>
<dbReference type="PANTHER" id="PTHR22812">
    <property type="entry name" value="CHROMOBOX PROTEIN"/>
    <property type="match status" value="1"/>
</dbReference>
<feature type="region of interest" description="Disordered" evidence="3">
    <location>
        <begin position="73"/>
        <end position="258"/>
    </location>
</feature>
<dbReference type="Proteomes" id="UP000002640">
    <property type="component" value="Unassembled WGS sequence"/>
</dbReference>
<evidence type="ECO:0000256" key="3">
    <source>
        <dbReference type="SAM" id="MobiDB-lite"/>
    </source>
</evidence>
<keyword evidence="2" id="KW-0539">Nucleus</keyword>
<dbReference type="GO" id="GO:0005634">
    <property type="term" value="C:nucleus"/>
    <property type="evidence" value="ECO:0007669"/>
    <property type="project" value="UniProtKB-SubCell"/>
</dbReference>
<feature type="compositionally biased region" description="Low complexity" evidence="3">
    <location>
        <begin position="196"/>
        <end position="211"/>
    </location>
</feature>
<dbReference type="SMART" id="SM00298">
    <property type="entry name" value="CHROMO"/>
    <property type="match status" value="2"/>
</dbReference>
<dbReference type="RefSeq" id="XP_009524409.1">
    <property type="nucleotide sequence ID" value="XM_009526114.1"/>
</dbReference>
<accession>G4Z677</accession>
<dbReference type="InterPro" id="IPR023780">
    <property type="entry name" value="Chromo_domain"/>
</dbReference>
<gene>
    <name evidence="5" type="ORF">PHYSODRAFT_493467</name>
</gene>
<feature type="compositionally biased region" description="Basic residues" evidence="3">
    <location>
        <begin position="118"/>
        <end position="127"/>
    </location>
</feature>
<evidence type="ECO:0000256" key="2">
    <source>
        <dbReference type="ARBA" id="ARBA00023242"/>
    </source>
</evidence>
<dbReference type="PROSITE" id="PS50013">
    <property type="entry name" value="CHROMO_2"/>
    <property type="match status" value="2"/>
</dbReference>
<dbReference type="EMBL" id="JH159153">
    <property type="protein sequence ID" value="EGZ21692.1"/>
    <property type="molecule type" value="Genomic_DNA"/>
</dbReference>
<dbReference type="STRING" id="1094619.G4Z677"/>
<name>G4Z677_PHYSP</name>
<dbReference type="InterPro" id="IPR000953">
    <property type="entry name" value="Chromo/chromo_shadow_dom"/>
</dbReference>
<evidence type="ECO:0000256" key="1">
    <source>
        <dbReference type="ARBA" id="ARBA00004123"/>
    </source>
</evidence>
<dbReference type="InterPro" id="IPR016197">
    <property type="entry name" value="Chromo-like_dom_sf"/>
</dbReference>
<dbReference type="InterPro" id="IPR051219">
    <property type="entry name" value="Heterochromatin_chromo-domain"/>
</dbReference>
<protein>
    <recommendedName>
        <fullName evidence="4">Chromo domain-containing protein</fullName>
    </recommendedName>
</protein>
<feature type="domain" description="Chromo" evidence="4">
    <location>
        <begin position="260"/>
        <end position="298"/>
    </location>
</feature>
<comment type="subcellular location">
    <subcellularLocation>
        <location evidence="1">Nucleus</location>
    </subcellularLocation>
</comment>
<dbReference type="Gene3D" id="2.40.50.40">
    <property type="match status" value="2"/>
</dbReference>